<feature type="compositionally biased region" description="Pro residues" evidence="1">
    <location>
        <begin position="272"/>
        <end position="288"/>
    </location>
</feature>
<dbReference type="STRING" id="2045.KR76_16730"/>
<name>A0A0A1DRL8_NOCSI</name>
<feature type="region of interest" description="Disordered" evidence="1">
    <location>
        <begin position="252"/>
        <end position="295"/>
    </location>
</feature>
<keyword evidence="3" id="KW-1185">Reference proteome</keyword>
<evidence type="ECO:0000256" key="1">
    <source>
        <dbReference type="SAM" id="MobiDB-lite"/>
    </source>
</evidence>
<gene>
    <name evidence="2" type="ORF">KR76_16730</name>
</gene>
<evidence type="ECO:0000313" key="3">
    <source>
        <dbReference type="Proteomes" id="UP000030300"/>
    </source>
</evidence>
<feature type="compositionally biased region" description="Low complexity" evidence="1">
    <location>
        <begin position="260"/>
        <end position="271"/>
    </location>
</feature>
<accession>A0A0A1DRL8</accession>
<dbReference type="KEGG" id="psim:KR76_16730"/>
<dbReference type="GeneID" id="96610472"/>
<dbReference type="RefSeq" id="WP_038679818.1">
    <property type="nucleotide sequence ID" value="NZ_BJMC01000027.1"/>
</dbReference>
<dbReference type="HOGENOM" id="CLU_598297_0_0_11"/>
<evidence type="ECO:0000313" key="2">
    <source>
        <dbReference type="EMBL" id="AIY17995.1"/>
    </source>
</evidence>
<proteinExistence type="predicted"/>
<reference evidence="2 3" key="1">
    <citation type="journal article" date="2015" name="Genome Announc.">
        <title>Complete Genome Sequence of Steroid-Transforming Nocardioides simplex VKM Ac-2033D.</title>
        <authorList>
            <person name="Shtratnikova V.Y."/>
            <person name="Schelkunov M.I."/>
            <person name="Pekov Y.A."/>
            <person name="Fokina V.V."/>
            <person name="Logacheva M.D."/>
            <person name="Sokolov S.L."/>
            <person name="Bragin E.Y."/>
            <person name="Ashapkin V.V."/>
            <person name="Donova M.V."/>
        </authorList>
    </citation>
    <scope>NUCLEOTIDE SEQUENCE [LARGE SCALE GENOMIC DNA]</scope>
    <source>
        <strain evidence="2 3">VKM Ac-2033D</strain>
    </source>
</reference>
<dbReference type="AlphaFoldDB" id="A0A0A1DRL8"/>
<dbReference type="eggNOG" id="ENOG502Z85S">
    <property type="taxonomic scope" value="Bacteria"/>
</dbReference>
<protein>
    <submittedName>
        <fullName evidence="2">Uncharacterized protein</fullName>
    </submittedName>
</protein>
<sequence>MLRTATEHYRRSALTARSAAREARRVRSRGTIAVGTVVAKYQVAQAQLASRAVAAMLDEQSLDAAADALLNSAAFTTSVQMLEAMLDEAGDLGFDRLVESLVQDAGRAAEEVAVAVREDIGHVRYLDPPSCSRCVVLAGRVYRYSTGFLRHPGCDCVMIPTTLANRDLVQDPVDLARRGLVTGLSKADRRAILEHDADFNQVVNVRAKAAGLKESGHVLARNGKMTPEGIFRAAGEDRDALVDLLSDNGYVDLSSRRRTPAPSADSSSGDGPPQPPRPPQPPTPAPEPEPGDPDYVRYWNARQAALEGEQFTASGESLEDDEVRFAERMVTGLGQRISWIPTGSNGADEIGTLPANDFAWHSSAEFDPSLPVDLLVEHKGLRATTPVDAKHIARQIAKATAKNKRRPTVANVVVDVGDRDVAPEALEALRDYNHTAGRKIERLWVMSHGRLIRVPLN</sequence>
<organism evidence="2 3">
    <name type="scientific">Nocardioides simplex</name>
    <name type="common">Arthrobacter simplex</name>
    <dbReference type="NCBI Taxonomy" id="2045"/>
    <lineage>
        <taxon>Bacteria</taxon>
        <taxon>Bacillati</taxon>
        <taxon>Actinomycetota</taxon>
        <taxon>Actinomycetes</taxon>
        <taxon>Propionibacteriales</taxon>
        <taxon>Nocardioidaceae</taxon>
        <taxon>Pimelobacter</taxon>
    </lineage>
</organism>
<dbReference type="EMBL" id="CP009896">
    <property type="protein sequence ID" value="AIY17995.1"/>
    <property type="molecule type" value="Genomic_DNA"/>
</dbReference>
<dbReference type="Proteomes" id="UP000030300">
    <property type="component" value="Chromosome"/>
</dbReference>
<dbReference type="OrthoDB" id="3267958at2"/>